<keyword evidence="3" id="KW-1185">Reference proteome</keyword>
<evidence type="ECO:0000256" key="1">
    <source>
        <dbReference type="SAM" id="MobiDB-lite"/>
    </source>
</evidence>
<gene>
    <name evidence="2" type="ORF">DPMN_122995</name>
</gene>
<evidence type="ECO:0000313" key="2">
    <source>
        <dbReference type="EMBL" id="KAH3821233.1"/>
    </source>
</evidence>
<dbReference type="EMBL" id="JAIWYP010000005">
    <property type="protein sequence ID" value="KAH3821233.1"/>
    <property type="molecule type" value="Genomic_DNA"/>
</dbReference>
<feature type="compositionally biased region" description="Basic and acidic residues" evidence="1">
    <location>
        <begin position="26"/>
        <end position="53"/>
    </location>
</feature>
<dbReference type="AlphaFoldDB" id="A0A9D4GSW0"/>
<proteinExistence type="predicted"/>
<name>A0A9D4GSW0_DREPO</name>
<protein>
    <submittedName>
        <fullName evidence="2">Uncharacterized protein</fullName>
    </submittedName>
</protein>
<sequence>MASPDPDILFNLRSNNDTSDNINTENQHHENDENDTQNHRPSVDRHMPDDDRFVNVTGDAEHYFSSNNNSSHTHRETQLSRHKKPQSPIACLSRNTMFLMALHLAAR</sequence>
<accession>A0A9D4GSW0</accession>
<reference evidence="2" key="2">
    <citation type="submission" date="2020-11" db="EMBL/GenBank/DDBJ databases">
        <authorList>
            <person name="McCartney M.A."/>
            <person name="Auch B."/>
            <person name="Kono T."/>
            <person name="Mallez S."/>
            <person name="Becker A."/>
            <person name="Gohl D.M."/>
            <person name="Silverstein K.A.T."/>
            <person name="Koren S."/>
            <person name="Bechman K.B."/>
            <person name="Herman A."/>
            <person name="Abrahante J.E."/>
            <person name="Garbe J."/>
        </authorList>
    </citation>
    <scope>NUCLEOTIDE SEQUENCE</scope>
    <source>
        <strain evidence="2">Duluth1</strain>
        <tissue evidence="2">Whole animal</tissue>
    </source>
</reference>
<dbReference type="Proteomes" id="UP000828390">
    <property type="component" value="Unassembled WGS sequence"/>
</dbReference>
<feature type="compositionally biased region" description="Polar residues" evidence="1">
    <location>
        <begin position="12"/>
        <end position="25"/>
    </location>
</feature>
<evidence type="ECO:0000313" key="3">
    <source>
        <dbReference type="Proteomes" id="UP000828390"/>
    </source>
</evidence>
<organism evidence="2 3">
    <name type="scientific">Dreissena polymorpha</name>
    <name type="common">Zebra mussel</name>
    <name type="synonym">Mytilus polymorpha</name>
    <dbReference type="NCBI Taxonomy" id="45954"/>
    <lineage>
        <taxon>Eukaryota</taxon>
        <taxon>Metazoa</taxon>
        <taxon>Spiralia</taxon>
        <taxon>Lophotrochozoa</taxon>
        <taxon>Mollusca</taxon>
        <taxon>Bivalvia</taxon>
        <taxon>Autobranchia</taxon>
        <taxon>Heteroconchia</taxon>
        <taxon>Euheterodonta</taxon>
        <taxon>Imparidentia</taxon>
        <taxon>Neoheterodontei</taxon>
        <taxon>Myida</taxon>
        <taxon>Dreissenoidea</taxon>
        <taxon>Dreissenidae</taxon>
        <taxon>Dreissena</taxon>
    </lineage>
</organism>
<comment type="caution">
    <text evidence="2">The sequence shown here is derived from an EMBL/GenBank/DDBJ whole genome shotgun (WGS) entry which is preliminary data.</text>
</comment>
<reference evidence="2" key="1">
    <citation type="journal article" date="2019" name="bioRxiv">
        <title>The Genome of the Zebra Mussel, Dreissena polymorpha: A Resource for Invasive Species Research.</title>
        <authorList>
            <person name="McCartney M.A."/>
            <person name="Auch B."/>
            <person name="Kono T."/>
            <person name="Mallez S."/>
            <person name="Zhang Y."/>
            <person name="Obille A."/>
            <person name="Becker A."/>
            <person name="Abrahante J.E."/>
            <person name="Garbe J."/>
            <person name="Badalamenti J.P."/>
            <person name="Herman A."/>
            <person name="Mangelson H."/>
            <person name="Liachko I."/>
            <person name="Sullivan S."/>
            <person name="Sone E.D."/>
            <person name="Koren S."/>
            <person name="Silverstein K.A.T."/>
            <person name="Beckman K.B."/>
            <person name="Gohl D.M."/>
        </authorList>
    </citation>
    <scope>NUCLEOTIDE SEQUENCE</scope>
    <source>
        <strain evidence="2">Duluth1</strain>
        <tissue evidence="2">Whole animal</tissue>
    </source>
</reference>
<feature type="region of interest" description="Disordered" evidence="1">
    <location>
        <begin position="1"/>
        <end position="87"/>
    </location>
</feature>